<dbReference type="OrthoDB" id="5946080at2759"/>
<evidence type="ECO:0000313" key="4">
    <source>
        <dbReference type="Proteomes" id="UP000887567"/>
    </source>
</evidence>
<dbReference type="GeneID" id="110234423"/>
<dbReference type="AlphaFoldDB" id="A0A913WX31"/>
<name>A0A913WX31_EXADI</name>
<dbReference type="EnsemblMetazoa" id="XM_021039801.2">
    <property type="protein sequence ID" value="XP_020895460.1"/>
    <property type="gene ID" value="LOC110234423"/>
</dbReference>
<dbReference type="InterPro" id="IPR002889">
    <property type="entry name" value="WSC_carb-bd"/>
</dbReference>
<keyword evidence="1" id="KW-0732">Signal</keyword>
<evidence type="ECO:0000256" key="1">
    <source>
        <dbReference type="SAM" id="SignalP"/>
    </source>
</evidence>
<reference evidence="3" key="1">
    <citation type="submission" date="2022-11" db="UniProtKB">
        <authorList>
            <consortium name="EnsemblMetazoa"/>
        </authorList>
    </citation>
    <scope>IDENTIFICATION</scope>
</reference>
<dbReference type="RefSeq" id="XP_020895460.1">
    <property type="nucleotide sequence ID" value="XM_021039801.2"/>
</dbReference>
<dbReference type="KEGG" id="epa:110234423"/>
<feature type="domain" description="WSC" evidence="2">
    <location>
        <begin position="758"/>
        <end position="826"/>
    </location>
</feature>
<keyword evidence="4" id="KW-1185">Reference proteome</keyword>
<dbReference type="Pfam" id="PF01822">
    <property type="entry name" value="WSC"/>
    <property type="match status" value="2"/>
</dbReference>
<accession>A0A913WX31</accession>
<dbReference type="OMA" id="WRIVIYK"/>
<feature type="chain" id="PRO_5037332329" description="WSC domain-containing protein" evidence="1">
    <location>
        <begin position="23"/>
        <end position="1196"/>
    </location>
</feature>
<feature type="signal peptide" evidence="1">
    <location>
        <begin position="1"/>
        <end position="22"/>
    </location>
</feature>
<dbReference type="Proteomes" id="UP000887567">
    <property type="component" value="Unplaced"/>
</dbReference>
<evidence type="ECO:0000259" key="2">
    <source>
        <dbReference type="Pfam" id="PF01822"/>
    </source>
</evidence>
<protein>
    <recommendedName>
        <fullName evidence="2">WSC domain-containing protein</fullName>
    </recommendedName>
</protein>
<evidence type="ECO:0000313" key="3">
    <source>
        <dbReference type="EnsemblMetazoa" id="XP_020895460.1"/>
    </source>
</evidence>
<sequence>MAIHRTVTILLVFTAVISLCWSLPEYRRIGCFSDNRDRALPKYLGLFRSKSDPLLSCYQESQSRGYKVFAMQNNGECWSGPDAHTTYDKHGQSVVCRNNLGGAWANDVFIKAYFHVGCFEDRSHRSIRNYYGSFSGADAVQKCYEKVVGKGFHAFGVQNNGECWSSNSADSKYNLYGPSNKCRNGKGGGWANDVYFIHDYSPKYEHHGCYRDMANRAMGSLQGARKNRNDAIEKCYEDAIKGGFIMFGLQHGGECWSGDKIELTYSKYGEAGDCKDGLGGSWANDVYSVNYFRKGCYKDGSPKAMGDFLGRFTGPDAVLRCYQKVHELLYTVFGVQNGGDCYSSKDASESFDKYGAGSDCKDGTGSPTSNDVYFAPGFDPYKKLHPREGCFKDSRDRALPVYIGFFSQNAIHRCFQEVLAKKWTYFGVQNNGECWSGPDVASTYGKHGVGTGCYNGLGGQWRNDVYRLAFKSEGCFNDDPLRALPDVLGIWPKVSPSVALANCFAAAKAKGLTVFGIQYDGECYSSPHGLSVYKKYGPGTGCTNGVGESWVNDVYYINSTSQYTSLGCWKDEAWRRFELLGTWREDSYLKCFEAVSAKGYKGFGLQYGGECWSSAEILTRYNERGKTDICEDGKGSDWANDIYLMAKGYKGFGLQYGGECWSSAEILTRYNERGKTDICEDGKGTHGEDAVHKCYELAAAKGYHAFALQNGGECWSSEEADINYNMHGLATNCKDGKGGGWSNDVYFIHDFSPMYKRQGCYRDERDRAMGSLQGSRKNRNDSIERCYQDAVKGGFTMFGLQHGGECWTGDKLEKTYSKHGEADNCKDGLGGVWSNDVYSINFYRKGCYKDDSPRTMGVFLGSFTGPNAVLRCYQLVKDRKHSAFGVQNGGDCYTSYDAMAVYDKYGAGSDCKDGKGGPSSNDVYFINRFDKNDKLYPREGCFKDKRDRALPVYLGYFHKNAVNSCFRAALAKDWRFFGIQNGGECWSGPNVIATFSKHGAGTKCHNGLGGVWNTDVYRIAFQHKDCYVDDPLRALPDVLGIWRKVSPSVILAKCFEAAKAKGLKVFGIQYDGECYSSPNGLSTYKKYGPGTGCTDGVGENWVNDVYSVDSTSQYTSLGCWKDRPWRRFELLGTWKEDVYRKCYEAVTARGWKGFGIQYGGECWSNKDIETLYNVRGKSTDCKDGRGGEWANNIYLV</sequence>
<feature type="domain" description="WSC" evidence="2">
    <location>
        <begin position="207"/>
        <end position="270"/>
    </location>
</feature>
<proteinExistence type="predicted"/>
<organism evidence="3 4">
    <name type="scientific">Exaiptasia diaphana</name>
    <name type="common">Tropical sea anemone</name>
    <name type="synonym">Aiptasia pulchella</name>
    <dbReference type="NCBI Taxonomy" id="2652724"/>
    <lineage>
        <taxon>Eukaryota</taxon>
        <taxon>Metazoa</taxon>
        <taxon>Cnidaria</taxon>
        <taxon>Anthozoa</taxon>
        <taxon>Hexacorallia</taxon>
        <taxon>Actiniaria</taxon>
        <taxon>Aiptasiidae</taxon>
        <taxon>Exaiptasia</taxon>
    </lineage>
</organism>